<reference evidence="2 3" key="2">
    <citation type="journal article" date="2024" name="G3 (Bethesda)">
        <title>The genome of the cryopelagic Antarctic bald notothen, Trematomus borchgrevinki.</title>
        <authorList>
            <person name="Rayamajhi N."/>
            <person name="Rivera-Colon A.G."/>
            <person name="Minhas B.F."/>
            <person name="Cheng C.C."/>
            <person name="Catchen J.M."/>
        </authorList>
    </citation>
    <scope>NUCLEOTIDE SEQUENCE [LARGE SCALE GENOMIC DNA]</scope>
    <source>
        <strain evidence="2">AGRC-2024</strain>
    </source>
</reference>
<proteinExistence type="predicted"/>
<protein>
    <submittedName>
        <fullName evidence="2">Uncharacterized protein</fullName>
    </submittedName>
</protein>
<reference evidence="2 3" key="1">
    <citation type="journal article" date="2022" name="G3 (Bethesda)">
        <title>Evaluating Illumina-, Nanopore-, and PacBio-based genome assembly strategies with the bald notothen, Trematomus borchgrevinki.</title>
        <authorList>
            <person name="Rayamajhi N."/>
            <person name="Cheng C.C."/>
            <person name="Catchen J.M."/>
        </authorList>
    </citation>
    <scope>NUCLEOTIDE SEQUENCE [LARGE SCALE GENOMIC DNA]</scope>
    <source>
        <strain evidence="2">AGRC-2024</strain>
    </source>
</reference>
<comment type="caution">
    <text evidence="2">The sequence shown here is derived from an EMBL/GenBank/DDBJ whole genome shotgun (WGS) entry which is preliminary data.</text>
</comment>
<name>A0ABD2GD40_PAGBO</name>
<evidence type="ECO:0000313" key="3">
    <source>
        <dbReference type="Proteomes" id="UP001619887"/>
    </source>
</evidence>
<sequence length="47" mass="5182">MASNRVHAALPDPPSLSEEENKEEEKVFGNIFAELESVDLPLGTTLR</sequence>
<accession>A0ABD2GD40</accession>
<dbReference type="EMBL" id="JBIYXZ010002080">
    <property type="protein sequence ID" value="KAL3051945.1"/>
    <property type="molecule type" value="Genomic_DNA"/>
</dbReference>
<keyword evidence="3" id="KW-1185">Reference proteome</keyword>
<gene>
    <name evidence="2" type="ORF">OYC64_002047</name>
</gene>
<dbReference type="Proteomes" id="UP001619887">
    <property type="component" value="Unassembled WGS sequence"/>
</dbReference>
<feature type="region of interest" description="Disordered" evidence="1">
    <location>
        <begin position="1"/>
        <end position="25"/>
    </location>
</feature>
<evidence type="ECO:0000313" key="2">
    <source>
        <dbReference type="EMBL" id="KAL3051945.1"/>
    </source>
</evidence>
<dbReference type="AlphaFoldDB" id="A0ABD2GD40"/>
<organism evidence="2 3">
    <name type="scientific">Pagothenia borchgrevinki</name>
    <name type="common">Bald rockcod</name>
    <name type="synonym">Trematomus borchgrevinki</name>
    <dbReference type="NCBI Taxonomy" id="8213"/>
    <lineage>
        <taxon>Eukaryota</taxon>
        <taxon>Metazoa</taxon>
        <taxon>Chordata</taxon>
        <taxon>Craniata</taxon>
        <taxon>Vertebrata</taxon>
        <taxon>Euteleostomi</taxon>
        <taxon>Actinopterygii</taxon>
        <taxon>Neopterygii</taxon>
        <taxon>Teleostei</taxon>
        <taxon>Neoteleostei</taxon>
        <taxon>Acanthomorphata</taxon>
        <taxon>Eupercaria</taxon>
        <taxon>Perciformes</taxon>
        <taxon>Notothenioidei</taxon>
        <taxon>Nototheniidae</taxon>
        <taxon>Pagothenia</taxon>
    </lineage>
</organism>
<evidence type="ECO:0000256" key="1">
    <source>
        <dbReference type="SAM" id="MobiDB-lite"/>
    </source>
</evidence>